<comment type="caution">
    <text evidence="7">The sequence shown here is derived from an EMBL/GenBank/DDBJ whole genome shotgun (WGS) entry which is preliminary data.</text>
</comment>
<evidence type="ECO:0000256" key="3">
    <source>
        <dbReference type="ARBA" id="ARBA00023242"/>
    </source>
</evidence>
<feature type="compositionally biased region" description="Basic residues" evidence="4">
    <location>
        <begin position="437"/>
        <end position="450"/>
    </location>
</feature>
<feature type="region of interest" description="Disordered" evidence="4">
    <location>
        <begin position="437"/>
        <end position="462"/>
    </location>
</feature>
<gene>
    <name evidence="7" type="ORF">VKT23_003799</name>
</gene>
<proteinExistence type="predicted"/>
<evidence type="ECO:0000256" key="1">
    <source>
        <dbReference type="ARBA" id="ARBA00004123"/>
    </source>
</evidence>
<dbReference type="PANTHER" id="PTHR12705:SF0">
    <property type="entry name" value="ORIGIN RECOGNITION COMPLEX SUBUNIT 5"/>
    <property type="match status" value="1"/>
</dbReference>
<evidence type="ECO:0000259" key="5">
    <source>
        <dbReference type="Pfam" id="PF14630"/>
    </source>
</evidence>
<dbReference type="InterPro" id="IPR048866">
    <property type="entry name" value="ORC5_lid"/>
</dbReference>
<dbReference type="InterPro" id="IPR020796">
    <property type="entry name" value="ORC5"/>
</dbReference>
<keyword evidence="8" id="KW-1185">Reference proteome</keyword>
<feature type="compositionally biased region" description="Acidic residues" evidence="4">
    <location>
        <begin position="342"/>
        <end position="352"/>
    </location>
</feature>
<dbReference type="InterPro" id="IPR047088">
    <property type="entry name" value="ORC5_C"/>
</dbReference>
<keyword evidence="3" id="KW-0539">Nucleus</keyword>
<organism evidence="7 8">
    <name type="scientific">Marasmiellus scandens</name>
    <dbReference type="NCBI Taxonomy" id="2682957"/>
    <lineage>
        <taxon>Eukaryota</taxon>
        <taxon>Fungi</taxon>
        <taxon>Dikarya</taxon>
        <taxon>Basidiomycota</taxon>
        <taxon>Agaricomycotina</taxon>
        <taxon>Agaricomycetes</taxon>
        <taxon>Agaricomycetidae</taxon>
        <taxon>Agaricales</taxon>
        <taxon>Marasmiineae</taxon>
        <taxon>Omphalotaceae</taxon>
        <taxon>Marasmiellus</taxon>
    </lineage>
</organism>
<comment type="subcellular location">
    <subcellularLocation>
        <location evidence="1">Nucleus</location>
    </subcellularLocation>
</comment>
<sequence>MTTIAQAVSLIRLSPFPFIFINDITSPRLTTSSLISDLDSQQNIHTVRIDGVVCFTARLFFDTVINGLTRWEPSWEDDCANWSPGDQQTSKRYNDSFDAFLHGLKDVHDHLSKESQQPAKMVVVIENPERLKEGMPEVLVPLTRLGELSKLDISVVFVSAQRWEDIKPPLGAAVDPYFVDVAIPSKEAIMKQISSSFTDHLWQLPSSSSSPNPYHPVFQPLHAQYLSFVYDICHTFTDNPFEIGYIAAARWPGFVKPILDGYNQRQEEAGPDEEVELEMPSTEFIMRLTRHFKPSLNVALEQLFSRHTNAADWAAVNEPGESVLDQILGLPPSSPTKSQPNTDDEGMDEDDLPQIQSSPTRPRSERIRNIQSQSQFQTDYALPLFSFNTNNASTTSSVALANALPRMTRFVLVAAFLASMNPAKSDLRMFGRGLDGKKRKRRVMRTKKQTKPTTGPVKIPQRYLGPSPFPLDRLIAILGALIEENDVPDSEDMPEEFKIPGEYTDMEIRRVGVYASITQLTNLRLLVRTSPPDRLDGPPMYKTGPGVASSYDDVSAIAKGLGITLGDLIWEREN</sequence>
<reference evidence="7 8" key="1">
    <citation type="submission" date="2024-01" db="EMBL/GenBank/DDBJ databases">
        <title>A draft genome for the cacao thread blight pathogen Marasmiellus scandens.</title>
        <authorList>
            <person name="Baruah I.K."/>
            <person name="Leung J."/>
            <person name="Bukari Y."/>
            <person name="Amoako-Attah I."/>
            <person name="Meinhardt L.W."/>
            <person name="Bailey B.A."/>
            <person name="Cohen S.P."/>
        </authorList>
    </citation>
    <scope>NUCLEOTIDE SEQUENCE [LARGE SCALE GENOMIC DNA]</scope>
    <source>
        <strain evidence="7 8">GH-19</strain>
    </source>
</reference>
<evidence type="ECO:0000259" key="6">
    <source>
        <dbReference type="Pfam" id="PF21639"/>
    </source>
</evidence>
<name>A0ABR1JZT0_9AGAR</name>
<feature type="region of interest" description="Disordered" evidence="4">
    <location>
        <begin position="326"/>
        <end position="366"/>
    </location>
</feature>
<evidence type="ECO:0000313" key="8">
    <source>
        <dbReference type="Proteomes" id="UP001498398"/>
    </source>
</evidence>
<evidence type="ECO:0008006" key="9">
    <source>
        <dbReference type="Google" id="ProtNLM"/>
    </source>
</evidence>
<evidence type="ECO:0000256" key="4">
    <source>
        <dbReference type="SAM" id="MobiDB-lite"/>
    </source>
</evidence>
<keyword evidence="2" id="KW-0235">DNA replication</keyword>
<feature type="domain" description="ORC5 lid" evidence="6">
    <location>
        <begin position="223"/>
        <end position="270"/>
    </location>
</feature>
<evidence type="ECO:0000256" key="2">
    <source>
        <dbReference type="ARBA" id="ARBA00022705"/>
    </source>
</evidence>
<protein>
    <recommendedName>
        <fullName evidence="9">Origin recognition complex subunit 5</fullName>
    </recommendedName>
</protein>
<feature type="domain" description="Origin recognition complex subunit 5 C-terminal" evidence="5">
    <location>
        <begin position="404"/>
        <end position="567"/>
    </location>
</feature>
<accession>A0ABR1JZT0</accession>
<evidence type="ECO:0000313" key="7">
    <source>
        <dbReference type="EMBL" id="KAK7469318.1"/>
    </source>
</evidence>
<dbReference type="EMBL" id="JBANRG010000003">
    <property type="protein sequence ID" value="KAK7469318.1"/>
    <property type="molecule type" value="Genomic_DNA"/>
</dbReference>
<dbReference type="Proteomes" id="UP001498398">
    <property type="component" value="Unassembled WGS sequence"/>
</dbReference>
<dbReference type="Pfam" id="PF14630">
    <property type="entry name" value="ORC5_C"/>
    <property type="match status" value="1"/>
</dbReference>
<dbReference type="Pfam" id="PF21639">
    <property type="entry name" value="ORC5_lid"/>
    <property type="match status" value="1"/>
</dbReference>
<dbReference type="PANTHER" id="PTHR12705">
    <property type="entry name" value="ORIGIN RECOGNITION COMPLEX SUBUNIT 5"/>
    <property type="match status" value="1"/>
</dbReference>